<organism evidence="1 2">
    <name type="scientific">Dentiscutata erythropus</name>
    <dbReference type="NCBI Taxonomy" id="1348616"/>
    <lineage>
        <taxon>Eukaryota</taxon>
        <taxon>Fungi</taxon>
        <taxon>Fungi incertae sedis</taxon>
        <taxon>Mucoromycota</taxon>
        <taxon>Glomeromycotina</taxon>
        <taxon>Glomeromycetes</taxon>
        <taxon>Diversisporales</taxon>
        <taxon>Gigasporaceae</taxon>
        <taxon>Dentiscutata</taxon>
    </lineage>
</organism>
<dbReference type="EMBL" id="CAJVPY010021628">
    <property type="protein sequence ID" value="CAG8780285.1"/>
    <property type="molecule type" value="Genomic_DNA"/>
</dbReference>
<evidence type="ECO:0000313" key="1">
    <source>
        <dbReference type="EMBL" id="CAG8780285.1"/>
    </source>
</evidence>
<reference evidence="1" key="1">
    <citation type="submission" date="2021-06" db="EMBL/GenBank/DDBJ databases">
        <authorList>
            <person name="Kallberg Y."/>
            <person name="Tangrot J."/>
            <person name="Rosling A."/>
        </authorList>
    </citation>
    <scope>NUCLEOTIDE SEQUENCE</scope>
    <source>
        <strain evidence="1">MA453B</strain>
    </source>
</reference>
<keyword evidence="2" id="KW-1185">Reference proteome</keyword>
<accession>A0A9N9JGW9</accession>
<evidence type="ECO:0000313" key="2">
    <source>
        <dbReference type="Proteomes" id="UP000789405"/>
    </source>
</evidence>
<name>A0A9N9JGW9_9GLOM</name>
<dbReference type="Proteomes" id="UP000789405">
    <property type="component" value="Unassembled WGS sequence"/>
</dbReference>
<protein>
    <submittedName>
        <fullName evidence="1">22450_t:CDS:1</fullName>
    </submittedName>
</protein>
<proteinExistence type="predicted"/>
<sequence>MRQLWNREYMGNDRYKFYNIYDQSIVLKSIEYWGVEEIGELYPSEDSDNINQFFELEQPEFDDE</sequence>
<gene>
    <name evidence="1" type="ORF">DERYTH_LOCUS19559</name>
</gene>
<dbReference type="AlphaFoldDB" id="A0A9N9JGW9"/>
<comment type="caution">
    <text evidence="1">The sequence shown here is derived from an EMBL/GenBank/DDBJ whole genome shotgun (WGS) entry which is preliminary data.</text>
</comment>